<feature type="region of interest" description="Disordered" evidence="1">
    <location>
        <begin position="48"/>
        <end position="89"/>
    </location>
</feature>
<evidence type="ECO:0008006" key="5">
    <source>
        <dbReference type="Google" id="ProtNLM"/>
    </source>
</evidence>
<dbReference type="Pfam" id="PF09919">
    <property type="entry name" value="DUF2149"/>
    <property type="match status" value="1"/>
</dbReference>
<dbReference type="InterPro" id="IPR018676">
    <property type="entry name" value="DUF2149"/>
</dbReference>
<comment type="caution">
    <text evidence="3">The sequence shown here is derived from an EMBL/GenBank/DDBJ whole genome shotgun (WGS) entry which is preliminary data.</text>
</comment>
<accession>A0A2A2H1Z0</accession>
<feature type="region of interest" description="Disordered" evidence="1">
    <location>
        <begin position="1"/>
        <end position="20"/>
    </location>
</feature>
<dbReference type="AlphaFoldDB" id="A0A2A2H1Z0"/>
<organism evidence="3 4">
    <name type="scientific">Methanobacterium bryantii</name>
    <dbReference type="NCBI Taxonomy" id="2161"/>
    <lineage>
        <taxon>Archaea</taxon>
        <taxon>Methanobacteriati</taxon>
        <taxon>Methanobacteriota</taxon>
        <taxon>Methanomada group</taxon>
        <taxon>Methanobacteria</taxon>
        <taxon>Methanobacteriales</taxon>
        <taxon>Methanobacteriaceae</taxon>
        <taxon>Methanobacterium</taxon>
    </lineage>
</organism>
<dbReference type="Proteomes" id="UP000217784">
    <property type="component" value="Unassembled WGS sequence"/>
</dbReference>
<dbReference type="OrthoDB" id="77610at2157"/>
<sequence>MPRKRKFLEYEDDDDPSSGMGSLTDCMLVLALGFMIFAIMALQSNPTLFSESSSGSSPNSVSVSTGQTINDTPGNQSGSGNNYQQMGTVYKDPKTGKLIMVSQ</sequence>
<evidence type="ECO:0000313" key="4">
    <source>
        <dbReference type="Proteomes" id="UP000217784"/>
    </source>
</evidence>
<evidence type="ECO:0000256" key="1">
    <source>
        <dbReference type="SAM" id="MobiDB-lite"/>
    </source>
</evidence>
<proteinExistence type="predicted"/>
<keyword evidence="2" id="KW-0812">Transmembrane</keyword>
<feature type="compositionally biased region" description="Polar residues" evidence="1">
    <location>
        <begin position="65"/>
        <end position="87"/>
    </location>
</feature>
<dbReference type="EMBL" id="LMVM01000039">
    <property type="protein sequence ID" value="PAV03293.1"/>
    <property type="molecule type" value="Genomic_DNA"/>
</dbReference>
<protein>
    <recommendedName>
        <fullName evidence="5">DUF2149 domain-containing protein</fullName>
    </recommendedName>
</protein>
<name>A0A2A2H1Z0_METBR</name>
<evidence type="ECO:0000313" key="3">
    <source>
        <dbReference type="EMBL" id="PAV03293.1"/>
    </source>
</evidence>
<keyword evidence="2" id="KW-0472">Membrane</keyword>
<gene>
    <name evidence="3" type="ORF">ASJ80_04635</name>
</gene>
<dbReference type="RefSeq" id="WP_048081405.1">
    <property type="nucleotide sequence ID" value="NZ_LMVM01000039.1"/>
</dbReference>
<keyword evidence="2" id="KW-1133">Transmembrane helix</keyword>
<reference evidence="3 4" key="1">
    <citation type="journal article" date="2017" name="BMC Genomics">
        <title>Genomic analysis of methanogenic archaea reveals a shift towards energy conservation.</title>
        <authorList>
            <person name="Gilmore S.P."/>
            <person name="Henske J.K."/>
            <person name="Sexton J.A."/>
            <person name="Solomon K.V."/>
            <person name="Seppala S."/>
            <person name="Yoo J.I."/>
            <person name="Huyett L.M."/>
            <person name="Pressman A."/>
            <person name="Cogan J.Z."/>
            <person name="Kivenson V."/>
            <person name="Peng X."/>
            <person name="Tan Y."/>
            <person name="Valentine D.L."/>
            <person name="O'Malley M.A."/>
        </authorList>
    </citation>
    <scope>NUCLEOTIDE SEQUENCE [LARGE SCALE GENOMIC DNA]</scope>
    <source>
        <strain evidence="3 4">M.o.H.</strain>
    </source>
</reference>
<feature type="transmembrane region" description="Helical" evidence="2">
    <location>
        <begin position="20"/>
        <end position="42"/>
    </location>
</feature>
<keyword evidence="4" id="KW-1185">Reference proteome</keyword>
<evidence type="ECO:0000256" key="2">
    <source>
        <dbReference type="SAM" id="Phobius"/>
    </source>
</evidence>
<feature type="compositionally biased region" description="Low complexity" evidence="1">
    <location>
        <begin position="50"/>
        <end position="64"/>
    </location>
</feature>